<keyword evidence="10" id="KW-1185">Reference proteome</keyword>
<name>A0ABU3KR30_9BURK</name>
<comment type="caution">
    <text evidence="9">The sequence shown here is derived from an EMBL/GenBank/DDBJ whole genome shotgun (WGS) entry which is preliminary data.</text>
</comment>
<feature type="signal peptide" evidence="7">
    <location>
        <begin position="1"/>
        <end position="22"/>
    </location>
</feature>
<evidence type="ECO:0000313" key="10">
    <source>
        <dbReference type="Proteomes" id="UP001321700"/>
    </source>
</evidence>
<evidence type="ECO:0000259" key="8">
    <source>
        <dbReference type="PROSITE" id="PS51007"/>
    </source>
</evidence>
<evidence type="ECO:0000313" key="9">
    <source>
        <dbReference type="EMBL" id="MDT7520260.1"/>
    </source>
</evidence>
<evidence type="ECO:0000256" key="2">
    <source>
        <dbReference type="ARBA" id="ARBA00022617"/>
    </source>
</evidence>
<evidence type="ECO:0000256" key="6">
    <source>
        <dbReference type="PROSITE-ProRule" id="PRU00433"/>
    </source>
</evidence>
<keyword evidence="1" id="KW-0813">Transport</keyword>
<gene>
    <name evidence="9" type="ORF">RAE19_16365</name>
</gene>
<dbReference type="Pfam" id="PF00034">
    <property type="entry name" value="Cytochrom_C"/>
    <property type="match status" value="1"/>
</dbReference>
<keyword evidence="2 6" id="KW-0349">Heme</keyword>
<dbReference type="RefSeq" id="WP_313875872.1">
    <property type="nucleotide sequence ID" value="NZ_JAVBIK010000001.1"/>
</dbReference>
<evidence type="ECO:0000256" key="7">
    <source>
        <dbReference type="SAM" id="SignalP"/>
    </source>
</evidence>
<feature type="chain" id="PRO_5046157851" evidence="7">
    <location>
        <begin position="23"/>
        <end position="103"/>
    </location>
</feature>
<proteinExistence type="predicted"/>
<evidence type="ECO:0000256" key="5">
    <source>
        <dbReference type="ARBA" id="ARBA00023004"/>
    </source>
</evidence>
<evidence type="ECO:0000256" key="4">
    <source>
        <dbReference type="ARBA" id="ARBA00022982"/>
    </source>
</evidence>
<feature type="domain" description="Cytochrome c" evidence="8">
    <location>
        <begin position="20"/>
        <end position="103"/>
    </location>
</feature>
<keyword evidence="3 6" id="KW-0479">Metal-binding</keyword>
<dbReference type="InterPro" id="IPR002324">
    <property type="entry name" value="Cyt_c_ID"/>
</dbReference>
<dbReference type="Proteomes" id="UP001321700">
    <property type="component" value="Unassembled WGS sequence"/>
</dbReference>
<dbReference type="InterPro" id="IPR036909">
    <property type="entry name" value="Cyt_c-like_dom_sf"/>
</dbReference>
<accession>A0ABU3KR30</accession>
<dbReference type="InterPro" id="IPR009056">
    <property type="entry name" value="Cyt_c-like_dom"/>
</dbReference>
<dbReference type="PRINTS" id="PR00606">
    <property type="entry name" value="CYTCHROMECID"/>
</dbReference>
<keyword evidence="4" id="KW-0249">Electron transport</keyword>
<protein>
    <submittedName>
        <fullName evidence="9">C-type cytochrome</fullName>
    </submittedName>
</protein>
<keyword evidence="7" id="KW-0732">Signal</keyword>
<evidence type="ECO:0000256" key="3">
    <source>
        <dbReference type="ARBA" id="ARBA00022723"/>
    </source>
</evidence>
<keyword evidence="5 6" id="KW-0408">Iron</keyword>
<dbReference type="Gene3D" id="1.10.760.10">
    <property type="entry name" value="Cytochrome c-like domain"/>
    <property type="match status" value="1"/>
</dbReference>
<reference evidence="9 10" key="1">
    <citation type="submission" date="2023-08" db="EMBL/GenBank/DDBJ databases">
        <title>Rhodoferax potami sp. nov. and Rhodoferax mekongensis sp. nov., isolated from the Mekong River in Thailand.</title>
        <authorList>
            <person name="Kitikhun S."/>
            <person name="Charoenyingcharoen P."/>
            <person name="Siriarchawattana P."/>
            <person name="Likhitrattanapisal S."/>
            <person name="Nilsakha T."/>
            <person name="Chanpet A."/>
            <person name="Rattanawaree P."/>
            <person name="Ingsriswang S."/>
        </authorList>
    </citation>
    <scope>NUCLEOTIDE SEQUENCE [LARGE SCALE GENOMIC DNA]</scope>
    <source>
        <strain evidence="9 10">TBRC 17660</strain>
    </source>
</reference>
<dbReference type="SUPFAM" id="SSF46626">
    <property type="entry name" value="Cytochrome c"/>
    <property type="match status" value="1"/>
</dbReference>
<dbReference type="EMBL" id="JAVBIK010000001">
    <property type="protein sequence ID" value="MDT7520260.1"/>
    <property type="molecule type" value="Genomic_DNA"/>
</dbReference>
<dbReference type="PROSITE" id="PS51007">
    <property type="entry name" value="CYTC"/>
    <property type="match status" value="1"/>
</dbReference>
<organism evidence="9 10">
    <name type="scientific">Rhodoferax potami</name>
    <dbReference type="NCBI Taxonomy" id="3068338"/>
    <lineage>
        <taxon>Bacteria</taxon>
        <taxon>Pseudomonadati</taxon>
        <taxon>Pseudomonadota</taxon>
        <taxon>Betaproteobacteria</taxon>
        <taxon>Burkholderiales</taxon>
        <taxon>Comamonadaceae</taxon>
        <taxon>Rhodoferax</taxon>
    </lineage>
</organism>
<sequence length="103" mass="11146">MNHFLSRSWVLSVVLLSPLAWADQGLAKSKNCMTCHMMDKKVLGPAFKDVATKYKGDKTAADRLATKIMKGGSGAWGTAYMPANSQVSEAEAKKLAAWVLSLN</sequence>
<evidence type="ECO:0000256" key="1">
    <source>
        <dbReference type="ARBA" id="ARBA00022448"/>
    </source>
</evidence>